<dbReference type="STRING" id="8167.A0A484C632"/>
<comment type="caution">
    <text evidence="3">The sequence shown here is derived from an EMBL/GenBank/DDBJ whole genome shotgun (WGS) entry which is preliminary data.</text>
</comment>
<name>A0A484C632_PERFV</name>
<feature type="region of interest" description="Disordered" evidence="1">
    <location>
        <begin position="556"/>
        <end position="579"/>
    </location>
</feature>
<dbReference type="AlphaFoldDB" id="A0A484C632"/>
<dbReference type="PANTHER" id="PTHR46599">
    <property type="entry name" value="PIGGYBAC TRANSPOSABLE ELEMENT-DERIVED PROTEIN 4"/>
    <property type="match status" value="1"/>
</dbReference>
<dbReference type="InterPro" id="IPR029526">
    <property type="entry name" value="PGBD"/>
</dbReference>
<organism evidence="3 4">
    <name type="scientific">Perca flavescens</name>
    <name type="common">American yellow perch</name>
    <name type="synonym">Morone flavescens</name>
    <dbReference type="NCBI Taxonomy" id="8167"/>
    <lineage>
        <taxon>Eukaryota</taxon>
        <taxon>Metazoa</taxon>
        <taxon>Chordata</taxon>
        <taxon>Craniata</taxon>
        <taxon>Vertebrata</taxon>
        <taxon>Euteleostomi</taxon>
        <taxon>Actinopterygii</taxon>
        <taxon>Neopterygii</taxon>
        <taxon>Teleostei</taxon>
        <taxon>Neoteleostei</taxon>
        <taxon>Acanthomorphata</taxon>
        <taxon>Eupercaria</taxon>
        <taxon>Perciformes</taxon>
        <taxon>Percoidei</taxon>
        <taxon>Percidae</taxon>
        <taxon>Percinae</taxon>
        <taxon>Perca</taxon>
    </lineage>
</organism>
<protein>
    <recommendedName>
        <fullName evidence="2">PiggyBac transposable element-derived protein domain-containing protein</fullName>
    </recommendedName>
</protein>
<dbReference type="EMBL" id="SCKG01000019">
    <property type="protein sequence ID" value="TDG99400.1"/>
    <property type="molecule type" value="Genomic_DNA"/>
</dbReference>
<evidence type="ECO:0000313" key="3">
    <source>
        <dbReference type="EMBL" id="TDG99400.1"/>
    </source>
</evidence>
<feature type="compositionally biased region" description="Acidic residues" evidence="1">
    <location>
        <begin position="81"/>
        <end position="96"/>
    </location>
</feature>
<dbReference type="PANTHER" id="PTHR46599:SF3">
    <property type="entry name" value="PIGGYBAC TRANSPOSABLE ELEMENT-DERIVED PROTEIN 4"/>
    <property type="match status" value="1"/>
</dbReference>
<feature type="compositionally biased region" description="Low complexity" evidence="1">
    <location>
        <begin position="28"/>
        <end position="40"/>
    </location>
</feature>
<reference evidence="3 4" key="1">
    <citation type="submission" date="2019-01" db="EMBL/GenBank/DDBJ databases">
        <title>A chromosome-scale genome assembly of the yellow perch, Perca flavescens.</title>
        <authorList>
            <person name="Feron R."/>
            <person name="Morvezen R."/>
            <person name="Bestin A."/>
            <person name="Haffray P."/>
            <person name="Klopp C."/>
            <person name="Zahm M."/>
            <person name="Cabau C."/>
            <person name="Roques C."/>
            <person name="Donnadieu C."/>
            <person name="Bouchez O."/>
            <person name="Christie M."/>
            <person name="Larson W."/>
            <person name="Guiguen Y."/>
        </authorList>
    </citation>
    <scope>NUCLEOTIDE SEQUENCE [LARGE SCALE GENOMIC DNA]</scope>
    <source>
        <strain evidence="3">YP-PL-M2</strain>
        <tissue evidence="3">Blood</tissue>
    </source>
</reference>
<proteinExistence type="predicted"/>
<evidence type="ECO:0000313" key="4">
    <source>
        <dbReference type="Proteomes" id="UP000295070"/>
    </source>
</evidence>
<sequence length="628" mass="71367">MSNVGENRFTLKEAAALLLELADEEELSLSSSSSEFSWDSAAEEDFLKGRDPDLDLEPETSDPDWQPEAKKPRRTPKSPVVEEEEEEEEDEEEELELQLSTSTWPARRGRGRERGRAGGREQSSAPEGAWQGTDVDDITPEQPSFRPARTPGGQLAGGSQYSVLQLFQLFMSNRILQTILNNSNKFGESDHPETFQRLTMPDMMSYLAMIIYMGIIDTPNITDYWRRSELYTFSFPSSVMSGRRFKAVSRAIHLSDPADDLKRGTAGYDRLCKIKPMYDEVRQACMANYHPHQCIAIDERMVASKARNGVRQYMKNKPVQWGYKLFVLADSANGYTWDFFVYKGKMSRIVKGLSYDTVMRLVNTQVMGTGYKLFVDNFYTSPDLFRDLLARKIWACGTIRQHQIGFPKNRPGGLERQAPRGSIRWIREGPVVFVQWKDTRDVLICSTIHAAHGEDTTQRRIKGAGGQWSVQDVPIPPAMMDYNKNMCGADLSDALIGYYTILHKTKKWYRSFLFHFIDIAIVNAYILYKEMAVARKEKVMSQKAFRETLVTELKAVGSTTTAPSQPPPPTPPGASHKPVHFCPDGTAGRRRCVHCHKRTTVKCSSCNKSLCFTVNRDCYNTWHTLNNL</sequence>
<feature type="region of interest" description="Disordered" evidence="1">
    <location>
        <begin position="24"/>
        <end position="156"/>
    </location>
</feature>
<gene>
    <name evidence="3" type="ORF">EPR50_G00193980</name>
</gene>
<keyword evidence="4" id="KW-1185">Reference proteome</keyword>
<feature type="domain" description="PiggyBac transposable element-derived protein" evidence="2">
    <location>
        <begin position="165"/>
        <end position="525"/>
    </location>
</feature>
<evidence type="ECO:0000256" key="1">
    <source>
        <dbReference type="SAM" id="MobiDB-lite"/>
    </source>
</evidence>
<dbReference type="Proteomes" id="UP000295070">
    <property type="component" value="Chromosome 19"/>
</dbReference>
<evidence type="ECO:0000259" key="2">
    <source>
        <dbReference type="Pfam" id="PF13843"/>
    </source>
</evidence>
<dbReference type="Pfam" id="PF13843">
    <property type="entry name" value="DDE_Tnp_1_7"/>
    <property type="match status" value="1"/>
</dbReference>
<accession>A0A484C632</accession>